<protein>
    <recommendedName>
        <fullName evidence="4">2-phosphoxylose phosphatase 1</fullName>
    </recommendedName>
    <alternativeName>
        <fullName evidence="5">Acid phosphatase-like protein 2</fullName>
    </alternativeName>
</protein>
<evidence type="ECO:0000313" key="8">
    <source>
        <dbReference type="Proteomes" id="UP001201812"/>
    </source>
</evidence>
<sequence>MDSATNFLILFLFHAACNLVAGKNILLKSILILRHGDRSPLVEPYHNDPYKENDWPQEKWQLLTPAGIEKVYNTGRAFLERYTKEHNLIDLGKVKDEVYITSTKVQRAIDSAQAFAHGFADKEANLPSEEKQNVLFKTSLIDVDDQPYTKRGLYNGSLMRTHKHDSTKDGEYFSCPLYDMLAIPAIHSYKEKIEKKLDPVVKHAVNYTGFYLFKEFKDLEGVAYEHWIYIRTPVSKFSYPDEFGRNKSFQINVCRRLDRTSTKLGKKNIHKPSPGYNNMEFYKIMLEISYDYQSDMDSGRMGKLHTGRLLGDWMTHIDPLLEHERNVTPKVQPVVTGPKLVVYSAHSETQIGLMNLMDVTRKLGCPTAGAFALEIYWNPKSKMIIAEMHQFADGVFKQLDISSKKPKEGVQLKDFVEEKKFQDKAIHTDDQWKEECKMTTLDSICNFVSTNLRRGCSDYLGITPPRPKSSVNDPKKVFDELTLSIQPKANSEGEKLRREGHINH</sequence>
<gene>
    <name evidence="7" type="ORF">DdX_15203</name>
</gene>
<keyword evidence="2" id="KW-0378">Hydrolase</keyword>
<dbReference type="GO" id="GO:0016791">
    <property type="term" value="F:phosphatase activity"/>
    <property type="evidence" value="ECO:0007669"/>
    <property type="project" value="TreeGrafter"/>
</dbReference>
<dbReference type="Pfam" id="PF00328">
    <property type="entry name" value="His_Phos_2"/>
    <property type="match status" value="1"/>
</dbReference>
<organism evidence="7 8">
    <name type="scientific">Ditylenchus destructor</name>
    <dbReference type="NCBI Taxonomy" id="166010"/>
    <lineage>
        <taxon>Eukaryota</taxon>
        <taxon>Metazoa</taxon>
        <taxon>Ecdysozoa</taxon>
        <taxon>Nematoda</taxon>
        <taxon>Chromadorea</taxon>
        <taxon>Rhabditida</taxon>
        <taxon>Tylenchina</taxon>
        <taxon>Tylenchomorpha</taxon>
        <taxon>Sphaerularioidea</taxon>
        <taxon>Anguinidae</taxon>
        <taxon>Anguininae</taxon>
        <taxon>Ditylenchus</taxon>
    </lineage>
</organism>
<dbReference type="Proteomes" id="UP001201812">
    <property type="component" value="Unassembled WGS sequence"/>
</dbReference>
<evidence type="ECO:0000313" key="7">
    <source>
        <dbReference type="EMBL" id="KAI1702966.1"/>
    </source>
</evidence>
<evidence type="ECO:0000256" key="1">
    <source>
        <dbReference type="ARBA" id="ARBA00005375"/>
    </source>
</evidence>
<feature type="chain" id="PRO_5042290834" description="2-phosphoxylose phosphatase 1" evidence="6">
    <location>
        <begin position="23"/>
        <end position="504"/>
    </location>
</feature>
<dbReference type="AlphaFoldDB" id="A0AAD4MQR9"/>
<evidence type="ECO:0000256" key="4">
    <source>
        <dbReference type="ARBA" id="ARBA00040357"/>
    </source>
</evidence>
<evidence type="ECO:0000256" key="2">
    <source>
        <dbReference type="ARBA" id="ARBA00022801"/>
    </source>
</evidence>
<evidence type="ECO:0000256" key="5">
    <source>
        <dbReference type="ARBA" id="ARBA00041499"/>
    </source>
</evidence>
<dbReference type="PANTHER" id="PTHR11567:SF110">
    <property type="entry name" value="2-PHOSPHOXYLOSE PHOSPHATASE 1"/>
    <property type="match status" value="1"/>
</dbReference>
<comment type="caution">
    <text evidence="7">The sequence shown here is derived from an EMBL/GenBank/DDBJ whole genome shotgun (WGS) entry which is preliminary data.</text>
</comment>
<feature type="signal peptide" evidence="6">
    <location>
        <begin position="1"/>
        <end position="22"/>
    </location>
</feature>
<dbReference type="InterPro" id="IPR000560">
    <property type="entry name" value="His_Pase_clade-2"/>
</dbReference>
<dbReference type="EMBL" id="JAKKPZ010000090">
    <property type="protein sequence ID" value="KAI1702966.1"/>
    <property type="molecule type" value="Genomic_DNA"/>
</dbReference>
<dbReference type="SUPFAM" id="SSF53254">
    <property type="entry name" value="Phosphoglycerate mutase-like"/>
    <property type="match status" value="1"/>
</dbReference>
<comment type="similarity">
    <text evidence="1">Belongs to the histidine acid phosphatase family.</text>
</comment>
<reference evidence="7" key="1">
    <citation type="submission" date="2022-01" db="EMBL/GenBank/DDBJ databases">
        <title>Genome Sequence Resource for Two Populations of Ditylenchus destructor, the Migratory Endoparasitic Phytonematode.</title>
        <authorList>
            <person name="Zhang H."/>
            <person name="Lin R."/>
            <person name="Xie B."/>
        </authorList>
    </citation>
    <scope>NUCLEOTIDE SEQUENCE</scope>
    <source>
        <strain evidence="7">BazhouSP</strain>
    </source>
</reference>
<comment type="catalytic activity">
    <reaction evidence="3">
        <text>3-O-[beta-D-GlcA-(1-&gt;3)-beta-D-Gal-(1-&gt;3)-beta-D-Gal-(1-&gt;4)-beta-D-2-O-P-Xyl]-L-seryl-[protein] + H2O = 3-O-(beta-D-GlcA-(1-&gt;3)-beta-D-Gal-(1-&gt;3)-beta-D-Gal-(1-&gt;4)-beta-D-Xyl)-L-seryl-[protein] + phosphate</text>
        <dbReference type="Rhea" id="RHEA:56512"/>
        <dbReference type="Rhea" id="RHEA-COMP:12573"/>
        <dbReference type="Rhea" id="RHEA-COMP:14559"/>
        <dbReference type="ChEBI" id="CHEBI:15377"/>
        <dbReference type="ChEBI" id="CHEBI:43474"/>
        <dbReference type="ChEBI" id="CHEBI:132093"/>
        <dbReference type="ChEBI" id="CHEBI:140495"/>
    </reaction>
</comment>
<dbReference type="InterPro" id="IPR029033">
    <property type="entry name" value="His_PPase_superfam"/>
</dbReference>
<accession>A0AAD4MQR9</accession>
<name>A0AAD4MQR9_9BILA</name>
<keyword evidence="6" id="KW-0732">Signal</keyword>
<dbReference type="InterPro" id="IPR050645">
    <property type="entry name" value="Histidine_acid_phosphatase"/>
</dbReference>
<dbReference type="PANTHER" id="PTHR11567">
    <property type="entry name" value="ACID PHOSPHATASE-RELATED"/>
    <property type="match status" value="1"/>
</dbReference>
<keyword evidence="8" id="KW-1185">Reference proteome</keyword>
<dbReference type="Gene3D" id="3.40.50.1240">
    <property type="entry name" value="Phosphoglycerate mutase-like"/>
    <property type="match status" value="1"/>
</dbReference>
<evidence type="ECO:0000256" key="3">
    <source>
        <dbReference type="ARBA" id="ARBA00036311"/>
    </source>
</evidence>
<proteinExistence type="inferred from homology"/>
<evidence type="ECO:0000256" key="6">
    <source>
        <dbReference type="SAM" id="SignalP"/>
    </source>
</evidence>